<dbReference type="GO" id="GO:0043176">
    <property type="term" value="F:amine binding"/>
    <property type="evidence" value="ECO:0007669"/>
    <property type="project" value="InterPro"/>
</dbReference>
<reference evidence="3" key="1">
    <citation type="journal article" date="2005" name="Insect Biochem. Mol. Biol.">
        <title>The transcriptome of the salivary glands of the female western black-legged tick Ixodes pacificus (Acari: Ixodidae).</title>
        <authorList>
            <person name="Francischetti I.M."/>
            <person name="My Pham V."/>
            <person name="Mans B.J."/>
            <person name="Andersen J.F."/>
            <person name="Mather T.N."/>
            <person name="Lane R.S."/>
            <person name="Ribeiro J.M."/>
        </authorList>
    </citation>
    <scope>NUCLEOTIDE SEQUENCE</scope>
    <source>
        <tissue evidence="3">Salivary gland</tissue>
    </source>
</reference>
<dbReference type="AlphaFoldDB" id="Q6B870"/>
<dbReference type="Pfam" id="PF02098">
    <property type="entry name" value="His_binding"/>
    <property type="match status" value="1"/>
</dbReference>
<sequence>MKLVLSLAIFVCGVLVGAYGKMTTASPRGISRGSTTTVPPEYDPSKEGEQNATRSGSNERYAMRYKWRTYNVTDPFKGNHPLQCENYKVMERRTPTNYSLQYKYRSGYSWGTLTETLILGFLQQPLPPNDMFFARTPIGIPTHNLVLYSNYVNCTILRIPMPNQGENHCDLWMANMTVPQEPPELCRENFYKYCNTTQTFTVYFPNCTERNSRFYGGRGVEPLDSRSLFKDLHHFFFLIPQKTL</sequence>
<name>Q6B870_IXOPA</name>
<evidence type="ECO:0000313" key="3">
    <source>
        <dbReference type="EMBL" id="AAT92211.1"/>
    </source>
</evidence>
<accession>Q6B870</accession>
<proteinExistence type="evidence at transcript level"/>
<dbReference type="Gene3D" id="2.40.128.20">
    <property type="match status" value="1"/>
</dbReference>
<dbReference type="InterPro" id="IPR002970">
    <property type="entry name" value="Tick_his-bd"/>
</dbReference>
<evidence type="ECO:0000256" key="2">
    <source>
        <dbReference type="SAM" id="SignalP"/>
    </source>
</evidence>
<feature type="signal peptide" evidence="2">
    <location>
        <begin position="1"/>
        <end position="20"/>
    </location>
</feature>
<evidence type="ECO:0000256" key="1">
    <source>
        <dbReference type="SAM" id="MobiDB-lite"/>
    </source>
</evidence>
<protein>
    <submittedName>
        <fullName evidence="3">Putative secreted histamine binding protein of 25.9 kDa</fullName>
    </submittedName>
</protein>
<dbReference type="GO" id="GO:0030682">
    <property type="term" value="P:symbiont-mediated perturbation of host defenses"/>
    <property type="evidence" value="ECO:0007669"/>
    <property type="project" value="InterPro"/>
</dbReference>
<organism evidence="3">
    <name type="scientific">Ixodes pacificus</name>
    <name type="common">Western black-legged tick</name>
    <dbReference type="NCBI Taxonomy" id="29930"/>
    <lineage>
        <taxon>Eukaryota</taxon>
        <taxon>Metazoa</taxon>
        <taxon>Ecdysozoa</taxon>
        <taxon>Arthropoda</taxon>
        <taxon>Chelicerata</taxon>
        <taxon>Arachnida</taxon>
        <taxon>Acari</taxon>
        <taxon>Parasitiformes</taxon>
        <taxon>Ixodida</taxon>
        <taxon>Ixodoidea</taxon>
        <taxon>Ixodidae</taxon>
        <taxon>Ixodinae</taxon>
        <taxon>Ixodes</taxon>
    </lineage>
</organism>
<feature type="chain" id="PRO_5004271849" evidence="2">
    <location>
        <begin position="21"/>
        <end position="244"/>
    </location>
</feature>
<feature type="region of interest" description="Disordered" evidence="1">
    <location>
        <begin position="26"/>
        <end position="56"/>
    </location>
</feature>
<dbReference type="EMBL" id="AY674278">
    <property type="protein sequence ID" value="AAT92211.1"/>
    <property type="molecule type" value="mRNA"/>
</dbReference>
<dbReference type="SUPFAM" id="SSF50814">
    <property type="entry name" value="Lipocalins"/>
    <property type="match status" value="1"/>
</dbReference>
<dbReference type="InterPro" id="IPR012674">
    <property type="entry name" value="Calycin"/>
</dbReference>
<keyword evidence="2" id="KW-0732">Signal</keyword>